<dbReference type="Gene3D" id="3.40.190.150">
    <property type="entry name" value="Bordetella uptake gene, domain 1"/>
    <property type="match status" value="1"/>
</dbReference>
<dbReference type="Gene3D" id="3.40.190.10">
    <property type="entry name" value="Periplasmic binding protein-like II"/>
    <property type="match status" value="1"/>
</dbReference>
<keyword evidence="4" id="KW-1185">Reference proteome</keyword>
<proteinExistence type="inferred from homology"/>
<dbReference type="InterPro" id="IPR042100">
    <property type="entry name" value="Bug_dom1"/>
</dbReference>
<accession>A0ABU8X0Z5</accession>
<evidence type="ECO:0000256" key="1">
    <source>
        <dbReference type="ARBA" id="ARBA00006987"/>
    </source>
</evidence>
<reference evidence="3 4" key="1">
    <citation type="submission" date="2024-03" db="EMBL/GenBank/DDBJ databases">
        <title>Novel species of the genus Variovorax.</title>
        <authorList>
            <person name="Liu Q."/>
            <person name="Xin Y.-H."/>
        </authorList>
    </citation>
    <scope>NUCLEOTIDE SEQUENCE [LARGE SCALE GENOMIC DNA]</scope>
    <source>
        <strain evidence="3 4">KACC 18900</strain>
    </source>
</reference>
<dbReference type="CDD" id="cd13578">
    <property type="entry name" value="PBP2_Bug27"/>
    <property type="match status" value="1"/>
</dbReference>
<gene>
    <name evidence="3" type="ORF">WKW82_40115</name>
</gene>
<dbReference type="EMBL" id="JBBKZT010000079">
    <property type="protein sequence ID" value="MEJ8852844.1"/>
    <property type="molecule type" value="Genomic_DNA"/>
</dbReference>
<dbReference type="Pfam" id="PF03401">
    <property type="entry name" value="TctC"/>
    <property type="match status" value="1"/>
</dbReference>
<dbReference type="PANTHER" id="PTHR42928:SF5">
    <property type="entry name" value="BLR1237 PROTEIN"/>
    <property type="match status" value="1"/>
</dbReference>
<organism evidence="3 4">
    <name type="scientific">Variovorax rhizosphaerae</name>
    <dbReference type="NCBI Taxonomy" id="1836200"/>
    <lineage>
        <taxon>Bacteria</taxon>
        <taxon>Pseudomonadati</taxon>
        <taxon>Pseudomonadota</taxon>
        <taxon>Betaproteobacteria</taxon>
        <taxon>Burkholderiales</taxon>
        <taxon>Comamonadaceae</taxon>
        <taxon>Variovorax</taxon>
    </lineage>
</organism>
<protein>
    <submittedName>
        <fullName evidence="3">Tripartite tricarboxylate transporter substrate binding protein</fullName>
    </submittedName>
</protein>
<comment type="caution">
    <text evidence="3">The sequence shown here is derived from an EMBL/GenBank/DDBJ whole genome shotgun (WGS) entry which is preliminary data.</text>
</comment>
<comment type="similarity">
    <text evidence="1">Belongs to the UPF0065 (bug) family.</text>
</comment>
<evidence type="ECO:0000256" key="2">
    <source>
        <dbReference type="SAM" id="SignalP"/>
    </source>
</evidence>
<evidence type="ECO:0000313" key="4">
    <source>
        <dbReference type="Proteomes" id="UP001385892"/>
    </source>
</evidence>
<sequence>MNNPIRAIALGASFFCASAVPFQLNAQTNYPAKPIRIIVGQNPGTGTDASARSFAQRLTALLGQPVIIDNKGGAHGFIGGTAAKDAEKDGYTLMIAAGGTMAVNPGLYGKKMPFDPVKDFEPVGIIEQGPVYLAVSNNLPVKNVKDLVAYAGANPGKVNYGTGGNGTTSHLAMELLKRSTGMQAAHIPYRGSNQVVQDLIGGQIQTAFDAAIVLIPQAKAGKIRIIGVASGKRSAALPDVPSVQEQGFPGFEAKTWSALYAPAGTPAPIVQKLNEALNKIVRSDDFREYLKASASEAGGGTSEDHKKFLATEIAKWATVIKEANIQPD</sequence>
<dbReference type="RefSeq" id="WP_340348781.1">
    <property type="nucleotide sequence ID" value="NZ_JBBKZT010000079.1"/>
</dbReference>
<dbReference type="PANTHER" id="PTHR42928">
    <property type="entry name" value="TRICARBOXYLATE-BINDING PROTEIN"/>
    <property type="match status" value="1"/>
</dbReference>
<name>A0ABU8X0Z5_9BURK</name>
<feature type="chain" id="PRO_5045806072" evidence="2">
    <location>
        <begin position="27"/>
        <end position="328"/>
    </location>
</feature>
<dbReference type="PIRSF" id="PIRSF017082">
    <property type="entry name" value="YflP"/>
    <property type="match status" value="1"/>
</dbReference>
<evidence type="ECO:0000313" key="3">
    <source>
        <dbReference type="EMBL" id="MEJ8852844.1"/>
    </source>
</evidence>
<keyword evidence="2" id="KW-0732">Signal</keyword>
<dbReference type="SUPFAM" id="SSF53850">
    <property type="entry name" value="Periplasmic binding protein-like II"/>
    <property type="match status" value="1"/>
</dbReference>
<dbReference type="InterPro" id="IPR005064">
    <property type="entry name" value="BUG"/>
</dbReference>
<dbReference type="Proteomes" id="UP001385892">
    <property type="component" value="Unassembled WGS sequence"/>
</dbReference>
<feature type="signal peptide" evidence="2">
    <location>
        <begin position="1"/>
        <end position="26"/>
    </location>
</feature>